<dbReference type="AlphaFoldDB" id="A0A7T0G0B7"/>
<dbReference type="KEGG" id="nli:G3M70_10135"/>
<sequence>MPKKTLNYSEGDCFSVPLSEGGYARGVVARMDGSGGIFGYFFGPKVEQFKKLVIDENIFPENAVLLGQFGDLGFLEKKWEVIGRVSEWSREKWPMPLFLRFEEGSSVGYLSQYDENTLKIIGEQEVEIKKIDKKKYPKDSLMGYGFVEKKIEMILSS</sequence>
<accession>A0A7T0G0B7</accession>
<reference evidence="1 2" key="1">
    <citation type="submission" date="2020-02" db="EMBL/GenBank/DDBJ databases">
        <title>Genomic and physiological characterization of two novel Nitrospinaceae genera.</title>
        <authorList>
            <person name="Mueller A.J."/>
            <person name="Jung M.-Y."/>
            <person name="Strachan C.R."/>
            <person name="Herbold C.W."/>
            <person name="Kirkegaard R.H."/>
            <person name="Daims H."/>
        </authorList>
    </citation>
    <scope>NUCLEOTIDE SEQUENCE [LARGE SCALE GENOMIC DNA]</scope>
    <source>
        <strain evidence="1">EB</strain>
    </source>
</reference>
<organism evidence="1 2">
    <name type="scientific">Candidatus Nitronauta litoralis</name>
    <dbReference type="NCBI Taxonomy" id="2705533"/>
    <lineage>
        <taxon>Bacteria</taxon>
        <taxon>Pseudomonadati</taxon>
        <taxon>Nitrospinota/Tectimicrobiota group</taxon>
        <taxon>Nitrospinota</taxon>
        <taxon>Nitrospinia</taxon>
        <taxon>Nitrospinales</taxon>
        <taxon>Nitrospinaceae</taxon>
        <taxon>Candidatus Nitronauta</taxon>
    </lineage>
</organism>
<dbReference type="Pfam" id="PF15428">
    <property type="entry name" value="Imm26"/>
    <property type="match status" value="1"/>
</dbReference>
<evidence type="ECO:0000313" key="1">
    <source>
        <dbReference type="EMBL" id="QPJ62209.1"/>
    </source>
</evidence>
<protein>
    <recommendedName>
        <fullName evidence="3">Immunity protein 26 of polymorphic toxin system</fullName>
    </recommendedName>
</protein>
<proteinExistence type="predicted"/>
<evidence type="ECO:0000313" key="2">
    <source>
        <dbReference type="Proteomes" id="UP000594688"/>
    </source>
</evidence>
<gene>
    <name evidence="1" type="ORF">G3M70_10135</name>
</gene>
<dbReference type="InterPro" id="IPR029278">
    <property type="entry name" value="Imm26"/>
</dbReference>
<evidence type="ECO:0008006" key="3">
    <source>
        <dbReference type="Google" id="ProtNLM"/>
    </source>
</evidence>
<name>A0A7T0G0B7_9BACT</name>
<dbReference type="Proteomes" id="UP000594688">
    <property type="component" value="Chromosome"/>
</dbReference>
<dbReference type="EMBL" id="CP048685">
    <property type="protein sequence ID" value="QPJ62209.1"/>
    <property type="molecule type" value="Genomic_DNA"/>
</dbReference>